<evidence type="ECO:0000313" key="6">
    <source>
        <dbReference type="EMBL" id="MDN3712932.1"/>
    </source>
</evidence>
<dbReference type="InterPro" id="IPR000847">
    <property type="entry name" value="LysR_HTH_N"/>
</dbReference>
<dbReference type="PROSITE" id="PS50931">
    <property type="entry name" value="HTH_LYSR"/>
    <property type="match status" value="1"/>
</dbReference>
<dbReference type="Proteomes" id="UP001243846">
    <property type="component" value="Unassembled WGS sequence"/>
</dbReference>
<dbReference type="Gene3D" id="3.40.190.10">
    <property type="entry name" value="Periplasmic binding protein-like II"/>
    <property type="match status" value="2"/>
</dbReference>
<dbReference type="InterPro" id="IPR005119">
    <property type="entry name" value="LysR_subst-bd"/>
</dbReference>
<name>A0ABT8DAQ1_9RHOB</name>
<keyword evidence="3" id="KW-0238">DNA-binding</keyword>
<evidence type="ECO:0000256" key="4">
    <source>
        <dbReference type="ARBA" id="ARBA00023163"/>
    </source>
</evidence>
<dbReference type="SUPFAM" id="SSF53850">
    <property type="entry name" value="Periplasmic binding protein-like II"/>
    <property type="match status" value="1"/>
</dbReference>
<evidence type="ECO:0000256" key="3">
    <source>
        <dbReference type="ARBA" id="ARBA00023125"/>
    </source>
</evidence>
<proteinExistence type="inferred from homology"/>
<accession>A0ABT8DAQ1</accession>
<organism evidence="6 7">
    <name type="scientific">Paracoccus cavernae</name>
    <dbReference type="NCBI Taxonomy" id="1571207"/>
    <lineage>
        <taxon>Bacteria</taxon>
        <taxon>Pseudomonadati</taxon>
        <taxon>Pseudomonadota</taxon>
        <taxon>Alphaproteobacteria</taxon>
        <taxon>Rhodobacterales</taxon>
        <taxon>Paracoccaceae</taxon>
        <taxon>Paracoccus</taxon>
    </lineage>
</organism>
<dbReference type="Pfam" id="PF00126">
    <property type="entry name" value="HTH_1"/>
    <property type="match status" value="1"/>
</dbReference>
<dbReference type="EMBL" id="JAUFRC010000001">
    <property type="protein sequence ID" value="MDN3712932.1"/>
    <property type="molecule type" value="Genomic_DNA"/>
</dbReference>
<comment type="similarity">
    <text evidence="1">Belongs to the LysR transcriptional regulatory family.</text>
</comment>
<protein>
    <submittedName>
        <fullName evidence="6">LysR substrate-binding domain-containing protein</fullName>
    </submittedName>
</protein>
<gene>
    <name evidence="6" type="ORF">QWZ10_16400</name>
</gene>
<dbReference type="PRINTS" id="PR00039">
    <property type="entry name" value="HTHLYSR"/>
</dbReference>
<dbReference type="PANTHER" id="PTHR30346">
    <property type="entry name" value="TRANSCRIPTIONAL DUAL REGULATOR HCAR-RELATED"/>
    <property type="match status" value="1"/>
</dbReference>
<dbReference type="PANTHER" id="PTHR30346:SF9">
    <property type="entry name" value="LYSR FAMILY TRANSCRIPTIONAL REGULATOR"/>
    <property type="match status" value="1"/>
</dbReference>
<reference evidence="7" key="1">
    <citation type="journal article" date="2019" name="Int. J. Syst. Evol. Microbiol.">
        <title>The Global Catalogue of Microorganisms (GCM) 10K type strain sequencing project: providing services to taxonomists for standard genome sequencing and annotation.</title>
        <authorList>
            <consortium name="The Broad Institute Genomics Platform"/>
            <consortium name="The Broad Institute Genome Sequencing Center for Infectious Disease"/>
            <person name="Wu L."/>
            <person name="Ma J."/>
        </authorList>
    </citation>
    <scope>NUCLEOTIDE SEQUENCE [LARGE SCALE GENOMIC DNA]</scope>
    <source>
        <strain evidence="7">CECT 8482</strain>
    </source>
</reference>
<dbReference type="RefSeq" id="WP_377687499.1">
    <property type="nucleotide sequence ID" value="NZ_JBHMDZ010000045.1"/>
</dbReference>
<sequence length="319" mass="34518">MLNPLLRLRHLRCFLETARLGSLSAAAEALKISQPAASKTIRELEDILGVSLFDRSSRRLVLTAAGQVFQTHAGGVMTDLERAQKAVLQPQKQRPRITLGVLPTAATHLVPEAALALRSRNPEALVEVTTGPNWLLLSLLRESQLDLVIGRMPPAGNSEGIEFTPLYWERVVPVVRAGHPLAQGKWQPKDLRLYPLMVPPKGALISASVQAWLHSVGLGETEPAFENVSLTFGREILRQSDTVWFISEGVVHPEVEAGSLVVLPLVNELLGGPVGVSRRKDEGEGSELERGMLAALNHAASKISSSIQYLGGQADQTTG</sequence>
<dbReference type="Gene3D" id="1.10.10.10">
    <property type="entry name" value="Winged helix-like DNA-binding domain superfamily/Winged helix DNA-binding domain"/>
    <property type="match status" value="1"/>
</dbReference>
<keyword evidence="4" id="KW-0804">Transcription</keyword>
<evidence type="ECO:0000313" key="7">
    <source>
        <dbReference type="Proteomes" id="UP001243846"/>
    </source>
</evidence>
<dbReference type="InterPro" id="IPR036388">
    <property type="entry name" value="WH-like_DNA-bd_sf"/>
</dbReference>
<keyword evidence="7" id="KW-1185">Reference proteome</keyword>
<evidence type="ECO:0000259" key="5">
    <source>
        <dbReference type="PROSITE" id="PS50931"/>
    </source>
</evidence>
<comment type="caution">
    <text evidence="6">The sequence shown here is derived from an EMBL/GenBank/DDBJ whole genome shotgun (WGS) entry which is preliminary data.</text>
</comment>
<keyword evidence="2" id="KW-0805">Transcription regulation</keyword>
<evidence type="ECO:0000256" key="1">
    <source>
        <dbReference type="ARBA" id="ARBA00009437"/>
    </source>
</evidence>
<evidence type="ECO:0000256" key="2">
    <source>
        <dbReference type="ARBA" id="ARBA00023015"/>
    </source>
</evidence>
<dbReference type="SUPFAM" id="SSF46785">
    <property type="entry name" value="Winged helix' DNA-binding domain"/>
    <property type="match status" value="1"/>
</dbReference>
<dbReference type="Pfam" id="PF03466">
    <property type="entry name" value="LysR_substrate"/>
    <property type="match status" value="1"/>
</dbReference>
<feature type="domain" description="HTH lysR-type" evidence="5">
    <location>
        <begin position="6"/>
        <end position="63"/>
    </location>
</feature>
<dbReference type="InterPro" id="IPR036390">
    <property type="entry name" value="WH_DNA-bd_sf"/>
</dbReference>